<evidence type="ECO:0000313" key="2">
    <source>
        <dbReference type="EMBL" id="OTG00628.1"/>
    </source>
</evidence>
<evidence type="ECO:0000313" key="3">
    <source>
        <dbReference type="Proteomes" id="UP000215914"/>
    </source>
</evidence>
<accession>A0A251SP64</accession>
<dbReference type="EMBL" id="CM007902">
    <property type="protein sequence ID" value="OTG00628.1"/>
    <property type="molecule type" value="Genomic_DNA"/>
</dbReference>
<dbReference type="InParanoid" id="A0A251SP64"/>
<reference evidence="1 3" key="1">
    <citation type="journal article" date="2017" name="Nature">
        <title>The sunflower genome provides insights into oil metabolism, flowering and Asterid evolution.</title>
        <authorList>
            <person name="Badouin H."/>
            <person name="Gouzy J."/>
            <person name="Grassa C.J."/>
            <person name="Murat F."/>
            <person name="Staton S.E."/>
            <person name="Cottret L."/>
            <person name="Lelandais-Briere C."/>
            <person name="Owens G.L."/>
            <person name="Carrere S."/>
            <person name="Mayjonade B."/>
            <person name="Legrand L."/>
            <person name="Gill N."/>
            <person name="Kane N.C."/>
            <person name="Bowers J.E."/>
            <person name="Hubner S."/>
            <person name="Bellec A."/>
            <person name="Berard A."/>
            <person name="Berges H."/>
            <person name="Blanchet N."/>
            <person name="Boniface M.C."/>
            <person name="Brunel D."/>
            <person name="Catrice O."/>
            <person name="Chaidir N."/>
            <person name="Claudel C."/>
            <person name="Donnadieu C."/>
            <person name="Faraut T."/>
            <person name="Fievet G."/>
            <person name="Helmstetter N."/>
            <person name="King M."/>
            <person name="Knapp S.J."/>
            <person name="Lai Z."/>
            <person name="Le Paslier M.C."/>
            <person name="Lippi Y."/>
            <person name="Lorenzon L."/>
            <person name="Mandel J.R."/>
            <person name="Marage G."/>
            <person name="Marchand G."/>
            <person name="Marquand E."/>
            <person name="Bret-Mestries E."/>
            <person name="Morien E."/>
            <person name="Nambeesan S."/>
            <person name="Nguyen T."/>
            <person name="Pegot-Espagnet P."/>
            <person name="Pouilly N."/>
            <person name="Raftis F."/>
            <person name="Sallet E."/>
            <person name="Schiex T."/>
            <person name="Thomas J."/>
            <person name="Vandecasteele C."/>
            <person name="Vares D."/>
            <person name="Vear F."/>
            <person name="Vautrin S."/>
            <person name="Crespi M."/>
            <person name="Mangin B."/>
            <person name="Burke J.M."/>
            <person name="Salse J."/>
            <person name="Munos S."/>
            <person name="Vincourt P."/>
            <person name="Rieseberg L.H."/>
            <person name="Langlade N.B."/>
        </authorList>
    </citation>
    <scope>NUCLEOTIDE SEQUENCE [LARGE SCALE GENOMIC DNA]</scope>
    <source>
        <strain evidence="3">cv. SF193</strain>
        <tissue evidence="1">Leaves</tissue>
    </source>
</reference>
<name>A0A251SP64_HELAN</name>
<dbReference type="Gramene" id="mRNA:HanXRQr2_Chr03g0113061">
    <property type="protein sequence ID" value="CDS:HanXRQr2_Chr03g0113061.1"/>
    <property type="gene ID" value="HanXRQr2_Chr03g0113061"/>
</dbReference>
<sequence>MLHPKSGKSKKGKYEYTHKVCIRFPIIQLLTSRDLESECIRVKVQVCLESRFGV</sequence>
<keyword evidence="3" id="KW-1185">Reference proteome</keyword>
<proteinExistence type="predicted"/>
<organism evidence="2 3">
    <name type="scientific">Helianthus annuus</name>
    <name type="common">Common sunflower</name>
    <dbReference type="NCBI Taxonomy" id="4232"/>
    <lineage>
        <taxon>Eukaryota</taxon>
        <taxon>Viridiplantae</taxon>
        <taxon>Streptophyta</taxon>
        <taxon>Embryophyta</taxon>
        <taxon>Tracheophyta</taxon>
        <taxon>Spermatophyta</taxon>
        <taxon>Magnoliopsida</taxon>
        <taxon>eudicotyledons</taxon>
        <taxon>Gunneridae</taxon>
        <taxon>Pentapetalae</taxon>
        <taxon>asterids</taxon>
        <taxon>campanulids</taxon>
        <taxon>Asterales</taxon>
        <taxon>Asteraceae</taxon>
        <taxon>Asteroideae</taxon>
        <taxon>Heliantheae alliance</taxon>
        <taxon>Heliantheae</taxon>
        <taxon>Helianthus</taxon>
    </lineage>
</organism>
<dbReference type="EMBL" id="MNCJ02000318">
    <property type="protein sequence ID" value="KAF5814616.1"/>
    <property type="molecule type" value="Genomic_DNA"/>
</dbReference>
<reference evidence="2" key="2">
    <citation type="submission" date="2017-02" db="EMBL/GenBank/DDBJ databases">
        <title>Sunflower complete genome.</title>
        <authorList>
            <person name="Langlade N."/>
            <person name="Munos S."/>
        </authorList>
    </citation>
    <scope>NUCLEOTIDE SEQUENCE [LARGE SCALE GENOMIC DNA]</scope>
    <source>
        <tissue evidence="2">Leaves</tissue>
    </source>
</reference>
<gene>
    <name evidence="2" type="ORF">HannXRQ_Chr13g0393181</name>
    <name evidence="1" type="ORF">HanXRQr2_Chr03g0113061</name>
</gene>
<protein>
    <submittedName>
        <fullName evidence="2">Uncharacterized protein</fullName>
    </submittedName>
</protein>
<evidence type="ECO:0000313" key="1">
    <source>
        <dbReference type="EMBL" id="KAF5814616.1"/>
    </source>
</evidence>
<dbReference type="AlphaFoldDB" id="A0A251SP64"/>
<dbReference type="Proteomes" id="UP000215914">
    <property type="component" value="Chromosome 13"/>
</dbReference>
<reference evidence="1" key="3">
    <citation type="submission" date="2020-06" db="EMBL/GenBank/DDBJ databases">
        <title>Helianthus annuus Genome sequencing and assembly Release 2.</title>
        <authorList>
            <person name="Gouzy J."/>
            <person name="Langlade N."/>
            <person name="Munos S."/>
        </authorList>
    </citation>
    <scope>NUCLEOTIDE SEQUENCE</scope>
    <source>
        <tissue evidence="1">Leaves</tissue>
    </source>
</reference>